<dbReference type="InterPro" id="IPR027417">
    <property type="entry name" value="P-loop_NTPase"/>
</dbReference>
<evidence type="ECO:0000313" key="2">
    <source>
        <dbReference type="EMBL" id="MBZ6076968.1"/>
    </source>
</evidence>
<dbReference type="SUPFAM" id="SSF52540">
    <property type="entry name" value="P-loop containing nucleoside triphosphate hydrolases"/>
    <property type="match status" value="1"/>
</dbReference>
<evidence type="ECO:0000256" key="1">
    <source>
        <dbReference type="SAM" id="MobiDB-lite"/>
    </source>
</evidence>
<dbReference type="RefSeq" id="WP_224313282.1">
    <property type="nucleotide sequence ID" value="NZ_JAIRBM010000007.1"/>
</dbReference>
<feature type="region of interest" description="Disordered" evidence="1">
    <location>
        <begin position="1"/>
        <end position="20"/>
    </location>
</feature>
<keyword evidence="2" id="KW-0548">Nucleotidyltransferase</keyword>
<dbReference type="Gene3D" id="3.40.50.300">
    <property type="entry name" value="P-loop containing nucleotide triphosphate hydrolases"/>
    <property type="match status" value="1"/>
</dbReference>
<proteinExistence type="predicted"/>
<dbReference type="EMBL" id="JAIRBM010000007">
    <property type="protein sequence ID" value="MBZ6076968.1"/>
    <property type="molecule type" value="Genomic_DNA"/>
</dbReference>
<dbReference type="PANTHER" id="PTHR11669:SF8">
    <property type="entry name" value="DNA POLYMERASE III SUBUNIT DELTA"/>
    <property type="match status" value="1"/>
</dbReference>
<dbReference type="PANTHER" id="PTHR11669">
    <property type="entry name" value="REPLICATION FACTOR C / DNA POLYMERASE III GAMMA-TAU SUBUNIT"/>
    <property type="match status" value="1"/>
</dbReference>
<gene>
    <name evidence="2" type="ORF">K9B37_11845</name>
</gene>
<name>A0ABS7VN52_9HYPH</name>
<reference evidence="2 3" key="1">
    <citation type="submission" date="2021-09" db="EMBL/GenBank/DDBJ databases">
        <title>The complete genome sequence of a new microorganism.</title>
        <authorList>
            <person name="Zi Z."/>
        </authorList>
    </citation>
    <scope>NUCLEOTIDE SEQUENCE [LARGE SCALE GENOMIC DNA]</scope>
    <source>
        <strain evidence="2 3">WGZ8</strain>
    </source>
</reference>
<sequence length="353" mass="38289">MSRDMIGSDEPDRVDGAPHPREQFAFFGHEEGAAAFIEGLRSGRLHHAWLIGGPQGIGKATLAYRVARAVLGISPAGSPPANLDVPPEASVSRQIAALSHPNLAVLRRAPGTDKKAASATIPVDAVRRALATFASTAADGGYRVCIVDSAEDLTIASANALLKVIEEPPPRSLFLIVSHAPQRLLPTIRSRCRRLQLRPLDSTSVRAVLESLGPPWGEMPPDVVDQALQLGEGSVRRTLELLDTDKVALIGQVTRLLDLLPRAETRQILPLAEALARKDAEDDYELMLETVQRWVSERLHAQAGLGAQRLAPLVEVCEKIGRSAREIDVFNLDRRPFILTLFDDLADAVRRAA</sequence>
<feature type="compositionally biased region" description="Basic and acidic residues" evidence="1">
    <location>
        <begin position="10"/>
        <end position="20"/>
    </location>
</feature>
<comment type="caution">
    <text evidence="2">The sequence shown here is derived from an EMBL/GenBank/DDBJ whole genome shotgun (WGS) entry which is preliminary data.</text>
</comment>
<keyword evidence="2" id="KW-0808">Transferase</keyword>
<dbReference type="GO" id="GO:0003887">
    <property type="term" value="F:DNA-directed DNA polymerase activity"/>
    <property type="evidence" value="ECO:0007669"/>
    <property type="project" value="UniProtKB-EC"/>
</dbReference>
<dbReference type="Pfam" id="PF13177">
    <property type="entry name" value="DNA_pol3_delta2"/>
    <property type="match status" value="1"/>
</dbReference>
<accession>A0ABS7VN52</accession>
<dbReference type="Proteomes" id="UP000704176">
    <property type="component" value="Unassembled WGS sequence"/>
</dbReference>
<dbReference type="NCBIfam" id="NF005677">
    <property type="entry name" value="PRK07471.1"/>
    <property type="match status" value="1"/>
</dbReference>
<evidence type="ECO:0000313" key="3">
    <source>
        <dbReference type="Proteomes" id="UP000704176"/>
    </source>
</evidence>
<dbReference type="InterPro" id="IPR050238">
    <property type="entry name" value="DNA_Rep/Repair_Clamp_Loader"/>
</dbReference>
<dbReference type="EC" id="2.7.7.7" evidence="2"/>
<organism evidence="2 3">
    <name type="scientific">Microvirga puerhi</name>
    <dbReference type="NCBI Taxonomy" id="2876078"/>
    <lineage>
        <taxon>Bacteria</taxon>
        <taxon>Pseudomonadati</taxon>
        <taxon>Pseudomonadota</taxon>
        <taxon>Alphaproteobacteria</taxon>
        <taxon>Hyphomicrobiales</taxon>
        <taxon>Methylobacteriaceae</taxon>
        <taxon>Microvirga</taxon>
    </lineage>
</organism>
<protein>
    <submittedName>
        <fullName evidence="2">DNA polymerase III subunit delta</fullName>
        <ecNumber evidence="2">2.7.7.7</ecNumber>
    </submittedName>
</protein>
<keyword evidence="3" id="KW-1185">Reference proteome</keyword>